<protein>
    <recommendedName>
        <fullName evidence="3">Right handed beta helix domain-containing protein</fullName>
    </recommendedName>
</protein>
<dbReference type="Proteomes" id="UP001235513">
    <property type="component" value="Unassembled WGS sequence"/>
</dbReference>
<gene>
    <name evidence="1" type="ORF">J2T04_001780</name>
</gene>
<dbReference type="InterPro" id="IPR011050">
    <property type="entry name" value="Pectin_lyase_fold/virulence"/>
</dbReference>
<proteinExistence type="predicted"/>
<name>A0ABT9SKE7_9FLAO</name>
<sequence>MSNLLIKSTMVEMRSLSTSEINDLQTGVFSGVLLLGHYEKGDIPSSISYYLSSTSAGDDGGSVIEVGSIKLEHKFIGDFSYKYFGNFSTFIISHYKNDHIVIIDGEIDLLNGTVTIPDGCTLKFENGRFKNGVLTNCKKVIADEKAYIFENSLVDGLAVVNAEWFGLDENNPDNTQYLRNAIKSPYKAYPLHRVIHIGEGTFRFNDSVDISSCMIIGAYPSQKLNGRATNDYKTTLFYEGNDVFLYTKVAAGMFLNHTTLYIKNISIAGPGSATGSTGLDVTDDASVNIVDCEFRNFHYGLRLSVLISSKFINTDISENHIAIYYHKNLKSTSTSTIFSNCYIFENDYHFKNDASAVLNCTFDNCIFESSRVQSFLIDPTAISTPGANQDIFTSLSFVNCYSENNNSSSARKSAEIEILPFDNVQNFRLSSVNCMWFGYNNAPQDYSDFIKISSGAWFSSGDTFGRYKSVMEINDEAINDGKINISFNSMVIDRFMNLISPNSVISDETRKYLYINAFSFEKKRLESVQPFINISLSENEYPDNGISVDKNIEKTINATVLKTHSNGFARIDDNNVFSFGMKRKMGSTVNAISLPVNDVPAMIEKSSSEQGFIRFIRNKAGGSSRLVADFCLDYSANGNETSDWWKSTTLLMVESLHDLPETPLPDIMYYKYGDEKFYFINAFTGKLVDGNGYPPAKSKGTTAQRPTPSLEFEGFEYYDKDLKKKILCNGVAWVNVNGTPL</sequence>
<keyword evidence="2" id="KW-1185">Reference proteome</keyword>
<evidence type="ECO:0008006" key="3">
    <source>
        <dbReference type="Google" id="ProtNLM"/>
    </source>
</evidence>
<organism evidence="1 2">
    <name type="scientific">Chryseobacterium lathyri</name>
    <dbReference type="NCBI Taxonomy" id="395933"/>
    <lineage>
        <taxon>Bacteria</taxon>
        <taxon>Pseudomonadati</taxon>
        <taxon>Bacteroidota</taxon>
        <taxon>Flavobacteriia</taxon>
        <taxon>Flavobacteriales</taxon>
        <taxon>Weeksellaceae</taxon>
        <taxon>Chryseobacterium group</taxon>
        <taxon>Chryseobacterium</taxon>
    </lineage>
</organism>
<dbReference type="EMBL" id="JAUSRL010000002">
    <property type="protein sequence ID" value="MDP9959901.1"/>
    <property type="molecule type" value="Genomic_DNA"/>
</dbReference>
<comment type="caution">
    <text evidence="1">The sequence shown here is derived from an EMBL/GenBank/DDBJ whole genome shotgun (WGS) entry which is preliminary data.</text>
</comment>
<evidence type="ECO:0000313" key="1">
    <source>
        <dbReference type="EMBL" id="MDP9959901.1"/>
    </source>
</evidence>
<dbReference type="SUPFAM" id="SSF51126">
    <property type="entry name" value="Pectin lyase-like"/>
    <property type="match status" value="1"/>
</dbReference>
<accession>A0ABT9SKE7</accession>
<dbReference type="RefSeq" id="WP_306842972.1">
    <property type="nucleotide sequence ID" value="NZ_JAUSRL010000002.1"/>
</dbReference>
<evidence type="ECO:0000313" key="2">
    <source>
        <dbReference type="Proteomes" id="UP001235513"/>
    </source>
</evidence>
<reference evidence="1 2" key="1">
    <citation type="submission" date="2023-07" db="EMBL/GenBank/DDBJ databases">
        <title>Sorghum-associated microbial communities from plants grown in Nebraska, USA.</title>
        <authorList>
            <person name="Schachtman D."/>
        </authorList>
    </citation>
    <scope>NUCLEOTIDE SEQUENCE [LARGE SCALE GENOMIC DNA]</scope>
    <source>
        <strain evidence="1 2">CC351</strain>
    </source>
</reference>